<organism evidence="1 2">
    <name type="scientific">Amanita muscaria (strain Koide BX008)</name>
    <dbReference type="NCBI Taxonomy" id="946122"/>
    <lineage>
        <taxon>Eukaryota</taxon>
        <taxon>Fungi</taxon>
        <taxon>Dikarya</taxon>
        <taxon>Basidiomycota</taxon>
        <taxon>Agaricomycotina</taxon>
        <taxon>Agaricomycetes</taxon>
        <taxon>Agaricomycetidae</taxon>
        <taxon>Agaricales</taxon>
        <taxon>Pluteineae</taxon>
        <taxon>Amanitaceae</taxon>
        <taxon>Amanita</taxon>
    </lineage>
</organism>
<name>A0A0C2W2I0_AMAMK</name>
<gene>
    <name evidence="1" type="ORF">M378DRAFT_639998</name>
</gene>
<evidence type="ECO:0000313" key="1">
    <source>
        <dbReference type="EMBL" id="KIL55297.1"/>
    </source>
</evidence>
<reference evidence="1 2" key="1">
    <citation type="submission" date="2014-04" db="EMBL/GenBank/DDBJ databases">
        <title>Evolutionary Origins and Diversification of the Mycorrhizal Mutualists.</title>
        <authorList>
            <consortium name="DOE Joint Genome Institute"/>
            <consortium name="Mycorrhizal Genomics Consortium"/>
            <person name="Kohler A."/>
            <person name="Kuo A."/>
            <person name="Nagy L.G."/>
            <person name="Floudas D."/>
            <person name="Copeland A."/>
            <person name="Barry K.W."/>
            <person name="Cichocki N."/>
            <person name="Veneault-Fourrey C."/>
            <person name="LaButti K."/>
            <person name="Lindquist E.A."/>
            <person name="Lipzen A."/>
            <person name="Lundell T."/>
            <person name="Morin E."/>
            <person name="Murat C."/>
            <person name="Riley R."/>
            <person name="Ohm R."/>
            <person name="Sun H."/>
            <person name="Tunlid A."/>
            <person name="Henrissat B."/>
            <person name="Grigoriev I.V."/>
            <person name="Hibbett D.S."/>
            <person name="Martin F."/>
        </authorList>
    </citation>
    <scope>NUCLEOTIDE SEQUENCE [LARGE SCALE GENOMIC DNA]</scope>
    <source>
        <strain evidence="1 2">Koide BX008</strain>
    </source>
</reference>
<dbReference type="Proteomes" id="UP000054549">
    <property type="component" value="Unassembled WGS sequence"/>
</dbReference>
<dbReference type="EMBL" id="KN818535">
    <property type="protein sequence ID" value="KIL55297.1"/>
    <property type="molecule type" value="Genomic_DNA"/>
</dbReference>
<dbReference type="InParanoid" id="A0A0C2W2I0"/>
<sequence>MHDLRKPAYSRCFKPYISVPNTVCYSFGPWNVSLSSVKMCSNVECVIIYVDHCVLSLLSRNALCIYDQMYDV</sequence>
<dbReference type="HOGENOM" id="CLU_2721701_0_0_1"/>
<evidence type="ECO:0000313" key="2">
    <source>
        <dbReference type="Proteomes" id="UP000054549"/>
    </source>
</evidence>
<protein>
    <submittedName>
        <fullName evidence="1">Uncharacterized protein</fullName>
    </submittedName>
</protein>
<accession>A0A0C2W2I0</accession>
<proteinExistence type="predicted"/>
<keyword evidence="2" id="KW-1185">Reference proteome</keyword>
<dbReference type="AlphaFoldDB" id="A0A0C2W2I0"/>